<evidence type="ECO:0000313" key="3">
    <source>
        <dbReference type="EMBL" id="KAK4179497.1"/>
    </source>
</evidence>
<comment type="caution">
    <text evidence="3">The sequence shown here is derived from an EMBL/GenBank/DDBJ whole genome shotgun (WGS) entry which is preliminary data.</text>
</comment>
<sequence>MMASTPVKSTPTKQISSPASFKESPGNWKHPRLAEITARQNRTTFSQKNVLQIVYNVVAIAGLQVLKRFVLPYSPIRLDKLPYGPYLPLTLLLIPLFNILLALLPLFRQKDDLSDIPLTAAQRELLGLPPSKAPPTPSSAISTPPKYSRTPSIAGSPAGSIRSYASSPLSNRSTPLGNFSPSPTKATNLVSPLLQKATQNTGRRGSFSNSFNSSTMSFASSTTSNNSFGSSTTSGPAFSDSVRDSLLHTPTPVNGKRSSVALNSKWLYERGRRGSSSSWLRQDGF</sequence>
<dbReference type="GO" id="GO:0070762">
    <property type="term" value="C:nuclear pore transmembrane ring"/>
    <property type="evidence" value="ECO:0007669"/>
    <property type="project" value="TreeGrafter"/>
</dbReference>
<evidence type="ECO:0000256" key="2">
    <source>
        <dbReference type="SAM" id="Phobius"/>
    </source>
</evidence>
<feature type="region of interest" description="Disordered" evidence="1">
    <location>
        <begin position="1"/>
        <end position="28"/>
    </location>
</feature>
<name>A0AAN7ABF8_9PEZI</name>
<dbReference type="GO" id="GO:0030474">
    <property type="term" value="P:spindle pole body duplication"/>
    <property type="evidence" value="ECO:0007669"/>
    <property type="project" value="TreeGrafter"/>
</dbReference>
<keyword evidence="2" id="KW-1133">Transmembrane helix</keyword>
<keyword evidence="4" id="KW-1185">Reference proteome</keyword>
<evidence type="ECO:0000313" key="4">
    <source>
        <dbReference type="Proteomes" id="UP001302321"/>
    </source>
</evidence>
<organism evidence="3 4">
    <name type="scientific">Triangularia setosa</name>
    <dbReference type="NCBI Taxonomy" id="2587417"/>
    <lineage>
        <taxon>Eukaryota</taxon>
        <taxon>Fungi</taxon>
        <taxon>Dikarya</taxon>
        <taxon>Ascomycota</taxon>
        <taxon>Pezizomycotina</taxon>
        <taxon>Sordariomycetes</taxon>
        <taxon>Sordariomycetidae</taxon>
        <taxon>Sordariales</taxon>
        <taxon>Podosporaceae</taxon>
        <taxon>Triangularia</taxon>
    </lineage>
</organism>
<dbReference type="PANTHER" id="PTHR28003">
    <property type="entry name" value="NUCLEOPORIN POM34"/>
    <property type="match status" value="1"/>
</dbReference>
<reference evidence="3" key="2">
    <citation type="submission" date="2023-05" db="EMBL/GenBank/DDBJ databases">
        <authorList>
            <consortium name="Lawrence Berkeley National Laboratory"/>
            <person name="Steindorff A."/>
            <person name="Hensen N."/>
            <person name="Bonometti L."/>
            <person name="Westerberg I."/>
            <person name="Brannstrom I.O."/>
            <person name="Guillou S."/>
            <person name="Cros-Aarteil S."/>
            <person name="Calhoun S."/>
            <person name="Haridas S."/>
            <person name="Kuo A."/>
            <person name="Mondo S."/>
            <person name="Pangilinan J."/>
            <person name="Riley R."/>
            <person name="Labutti K."/>
            <person name="Andreopoulos B."/>
            <person name="Lipzen A."/>
            <person name="Chen C."/>
            <person name="Yanf M."/>
            <person name="Daum C."/>
            <person name="Ng V."/>
            <person name="Clum A."/>
            <person name="Ohm R."/>
            <person name="Martin F."/>
            <person name="Silar P."/>
            <person name="Natvig D."/>
            <person name="Lalanne C."/>
            <person name="Gautier V."/>
            <person name="Ament-Velasquez S.L."/>
            <person name="Kruys A."/>
            <person name="Hutchinson M.I."/>
            <person name="Powell A.J."/>
            <person name="Barry K."/>
            <person name="Miller A.N."/>
            <person name="Grigoriev I.V."/>
            <person name="Debuchy R."/>
            <person name="Gladieux P."/>
            <person name="Thoren M.H."/>
            <person name="Johannesson H."/>
        </authorList>
    </citation>
    <scope>NUCLEOTIDE SEQUENCE</scope>
    <source>
        <strain evidence="3">CBS 892.96</strain>
    </source>
</reference>
<gene>
    <name evidence="3" type="ORF">QBC36DRAFT_72379</name>
</gene>
<dbReference type="GO" id="GO:0006606">
    <property type="term" value="P:protein import into nucleus"/>
    <property type="evidence" value="ECO:0007669"/>
    <property type="project" value="TreeGrafter"/>
</dbReference>
<feature type="compositionally biased region" description="Polar residues" evidence="1">
    <location>
        <begin position="163"/>
        <end position="203"/>
    </location>
</feature>
<dbReference type="EMBL" id="MU866115">
    <property type="protein sequence ID" value="KAK4179497.1"/>
    <property type="molecule type" value="Genomic_DNA"/>
</dbReference>
<dbReference type="GO" id="GO:0005640">
    <property type="term" value="C:nuclear outer membrane"/>
    <property type="evidence" value="ECO:0007669"/>
    <property type="project" value="TreeGrafter"/>
</dbReference>
<dbReference type="AlphaFoldDB" id="A0AAN7ABF8"/>
<feature type="compositionally biased region" description="Polar residues" evidence="1">
    <location>
        <begin position="1"/>
        <end position="19"/>
    </location>
</feature>
<proteinExistence type="predicted"/>
<protein>
    <submittedName>
        <fullName evidence="3">Nuclear pore complex component-domain-containing protein</fullName>
    </submittedName>
</protein>
<dbReference type="Pfam" id="PF08058">
    <property type="entry name" value="NPCC"/>
    <property type="match status" value="1"/>
</dbReference>
<feature type="region of interest" description="Disordered" evidence="1">
    <location>
        <begin position="127"/>
        <end position="236"/>
    </location>
</feature>
<keyword evidence="2" id="KW-0472">Membrane</keyword>
<feature type="transmembrane region" description="Helical" evidence="2">
    <location>
        <begin position="86"/>
        <end position="107"/>
    </location>
</feature>
<evidence type="ECO:0000256" key="1">
    <source>
        <dbReference type="SAM" id="MobiDB-lite"/>
    </source>
</evidence>
<dbReference type="Proteomes" id="UP001302321">
    <property type="component" value="Unassembled WGS sequence"/>
</dbReference>
<reference evidence="3" key="1">
    <citation type="journal article" date="2023" name="Mol. Phylogenet. Evol.">
        <title>Genome-scale phylogeny and comparative genomics of the fungal order Sordariales.</title>
        <authorList>
            <person name="Hensen N."/>
            <person name="Bonometti L."/>
            <person name="Westerberg I."/>
            <person name="Brannstrom I.O."/>
            <person name="Guillou S."/>
            <person name="Cros-Aarteil S."/>
            <person name="Calhoun S."/>
            <person name="Haridas S."/>
            <person name="Kuo A."/>
            <person name="Mondo S."/>
            <person name="Pangilinan J."/>
            <person name="Riley R."/>
            <person name="LaButti K."/>
            <person name="Andreopoulos B."/>
            <person name="Lipzen A."/>
            <person name="Chen C."/>
            <person name="Yan M."/>
            <person name="Daum C."/>
            <person name="Ng V."/>
            <person name="Clum A."/>
            <person name="Steindorff A."/>
            <person name="Ohm R.A."/>
            <person name="Martin F."/>
            <person name="Silar P."/>
            <person name="Natvig D.O."/>
            <person name="Lalanne C."/>
            <person name="Gautier V."/>
            <person name="Ament-Velasquez S.L."/>
            <person name="Kruys A."/>
            <person name="Hutchinson M.I."/>
            <person name="Powell A.J."/>
            <person name="Barry K."/>
            <person name="Miller A.N."/>
            <person name="Grigoriev I.V."/>
            <person name="Debuchy R."/>
            <person name="Gladieux P."/>
            <person name="Hiltunen Thoren M."/>
            <person name="Johannesson H."/>
        </authorList>
    </citation>
    <scope>NUCLEOTIDE SEQUENCE</scope>
    <source>
        <strain evidence="3">CBS 892.96</strain>
    </source>
</reference>
<feature type="transmembrane region" description="Helical" evidence="2">
    <location>
        <begin position="49"/>
        <end position="66"/>
    </location>
</feature>
<keyword evidence="2" id="KW-0812">Transmembrane</keyword>
<feature type="compositionally biased region" description="Low complexity" evidence="1">
    <location>
        <begin position="206"/>
        <end position="234"/>
    </location>
</feature>
<accession>A0AAN7ABF8</accession>
<dbReference type="InterPro" id="IPR012578">
    <property type="entry name" value="Nucl_pore_cmplx"/>
</dbReference>
<dbReference type="PANTHER" id="PTHR28003:SF1">
    <property type="entry name" value="NUCLEOPORIN POM34"/>
    <property type="match status" value="1"/>
</dbReference>